<gene>
    <name evidence="1" type="ORF">UK23_45360</name>
</gene>
<organism evidence="1 2">
    <name type="scientific">Lentzea aerocolonigenes</name>
    <name type="common">Lechevalieria aerocolonigenes</name>
    <name type="synonym">Saccharothrix aerocolonigenes</name>
    <dbReference type="NCBI Taxonomy" id="68170"/>
    <lineage>
        <taxon>Bacteria</taxon>
        <taxon>Bacillati</taxon>
        <taxon>Actinomycetota</taxon>
        <taxon>Actinomycetes</taxon>
        <taxon>Pseudonocardiales</taxon>
        <taxon>Pseudonocardiaceae</taxon>
        <taxon>Lentzea</taxon>
    </lineage>
</organism>
<dbReference type="EMBL" id="JYJG01000513">
    <property type="protein sequence ID" value="KJK33623.1"/>
    <property type="molecule type" value="Genomic_DNA"/>
</dbReference>
<proteinExistence type="predicted"/>
<name>A0A0F0GBC3_LENAE</name>
<evidence type="ECO:0000313" key="2">
    <source>
        <dbReference type="Proteomes" id="UP000033393"/>
    </source>
</evidence>
<dbReference type="AlphaFoldDB" id="A0A0F0GBC3"/>
<reference evidence="1 2" key="1">
    <citation type="submission" date="2015-02" db="EMBL/GenBank/DDBJ databases">
        <authorList>
            <person name="Ju K.-S."/>
            <person name="Doroghazi J.R."/>
            <person name="Metcalf W."/>
        </authorList>
    </citation>
    <scope>NUCLEOTIDE SEQUENCE [LARGE SCALE GENOMIC DNA]</scope>
    <source>
        <strain evidence="1 2">NRRL B-16140</strain>
    </source>
</reference>
<dbReference type="RefSeq" id="WP_045318050.1">
    <property type="nucleotide sequence ID" value="NZ_JYJG01000513.1"/>
</dbReference>
<dbReference type="Proteomes" id="UP000033393">
    <property type="component" value="Unassembled WGS sequence"/>
</dbReference>
<dbReference type="OrthoDB" id="3700505at2"/>
<dbReference type="PATRIC" id="fig|68170.10.peg.2486"/>
<sequence>MDDEGVTGGELTEVLAGGTGTLIDVMVGIGNTPPGPVISTAATGAGSMADRMPNHDRPTATAVTTAQATRYPTDRLTAATLP</sequence>
<evidence type="ECO:0000313" key="1">
    <source>
        <dbReference type="EMBL" id="KJK33623.1"/>
    </source>
</evidence>
<accession>A0A0F0GBC3</accession>
<comment type="caution">
    <text evidence="1">The sequence shown here is derived from an EMBL/GenBank/DDBJ whole genome shotgun (WGS) entry which is preliminary data.</text>
</comment>
<keyword evidence="2" id="KW-1185">Reference proteome</keyword>
<protein>
    <submittedName>
        <fullName evidence="1">Uncharacterized protein</fullName>
    </submittedName>
</protein>